<feature type="domain" description="Transposase DDE" evidence="1">
    <location>
        <begin position="34"/>
        <end position="112"/>
    </location>
</feature>
<name>A0A6C2YUW6_9BACT</name>
<dbReference type="Pfam" id="PF13586">
    <property type="entry name" value="DDE_Tnp_1_2"/>
    <property type="match status" value="1"/>
</dbReference>
<dbReference type="Proteomes" id="UP000464378">
    <property type="component" value="Chromosome"/>
</dbReference>
<dbReference type="PANTHER" id="PTHR30007">
    <property type="entry name" value="PHP DOMAIN PROTEIN"/>
    <property type="match status" value="1"/>
</dbReference>
<keyword evidence="3" id="KW-1185">Reference proteome</keyword>
<evidence type="ECO:0000259" key="1">
    <source>
        <dbReference type="Pfam" id="PF13586"/>
    </source>
</evidence>
<evidence type="ECO:0000313" key="3">
    <source>
        <dbReference type="Proteomes" id="UP000464378"/>
    </source>
</evidence>
<dbReference type="EMBL" id="LR586016">
    <property type="protein sequence ID" value="VIP05191.1"/>
    <property type="molecule type" value="Genomic_DNA"/>
</dbReference>
<protein>
    <recommendedName>
        <fullName evidence="1">Transposase DDE domain-containing protein</fullName>
    </recommendedName>
</protein>
<evidence type="ECO:0000313" key="2">
    <source>
        <dbReference type="EMBL" id="VIP05191.1"/>
    </source>
</evidence>
<organism evidence="2">
    <name type="scientific">Tuwongella immobilis</name>
    <dbReference type="NCBI Taxonomy" id="692036"/>
    <lineage>
        <taxon>Bacteria</taxon>
        <taxon>Pseudomonadati</taxon>
        <taxon>Planctomycetota</taxon>
        <taxon>Planctomycetia</taxon>
        <taxon>Gemmatales</taxon>
        <taxon>Gemmataceae</taxon>
        <taxon>Tuwongella</taxon>
    </lineage>
</organism>
<dbReference type="InterPro" id="IPR025668">
    <property type="entry name" value="Tnp_DDE_dom"/>
</dbReference>
<proteinExistence type="predicted"/>
<dbReference type="KEGG" id="tim:GMBLW1_40020"/>
<reference evidence="2" key="1">
    <citation type="submission" date="2019-04" db="EMBL/GenBank/DDBJ databases">
        <authorList>
            <consortium name="Science for Life Laboratories"/>
        </authorList>
    </citation>
    <scope>NUCLEOTIDE SEQUENCE</scope>
    <source>
        <strain evidence="2">MBLW1</strain>
    </source>
</reference>
<dbReference type="InParanoid" id="A0A6C2YUW6"/>
<accession>A0A6C2YUW6</accession>
<dbReference type="EMBL" id="LR593887">
    <property type="protein sequence ID" value="VTS07738.1"/>
    <property type="molecule type" value="Genomic_DNA"/>
</dbReference>
<gene>
    <name evidence="2" type="ORF">GMBLW1_40020</name>
</gene>
<sequence>MKGTAANEQEREQVAELAAQVQAVTGGTVEIGFVDQGYPGENAAQHASANGIRLEVVKHTEAKKGFVLLPRRWVVERTFGWLGRFRRLARDYERLTETLAGWHWLAVVMIAIKHMGLQSQ</sequence>
<dbReference type="AlphaFoldDB" id="A0A6C2YUW6"/>
<dbReference type="PANTHER" id="PTHR30007:SF0">
    <property type="entry name" value="TRANSPOSASE"/>
    <property type="match status" value="1"/>
</dbReference>